<dbReference type="Pfam" id="PF25164">
    <property type="entry name" value="CoiA_N"/>
    <property type="match status" value="1"/>
</dbReference>
<accession>A0A239SV94</accession>
<dbReference type="InterPro" id="IPR057253">
    <property type="entry name" value="CoiA-like_N"/>
</dbReference>
<dbReference type="AlphaFoldDB" id="A0A239SV94"/>
<dbReference type="eggNOG" id="COG4469">
    <property type="taxonomic scope" value="Bacteria"/>
</dbReference>
<dbReference type="Proteomes" id="UP000215185">
    <property type="component" value="Chromosome 1"/>
</dbReference>
<evidence type="ECO:0000259" key="2">
    <source>
        <dbReference type="Pfam" id="PF25164"/>
    </source>
</evidence>
<dbReference type="STRING" id="1123308.GCA_000380085_01852"/>
<dbReference type="KEGG" id="smen:SAMEA4412692_1212"/>
<protein>
    <submittedName>
        <fullName evidence="3">Competence protein</fullName>
    </submittedName>
</protein>
<name>A0A239SV94_9STRE</name>
<feature type="domain" description="Competence protein CoiA-like N-terminal" evidence="2">
    <location>
        <begin position="22"/>
        <end position="58"/>
    </location>
</feature>
<organism evidence="3 4">
    <name type="scientific">Streptococcus merionis</name>
    <dbReference type="NCBI Taxonomy" id="400065"/>
    <lineage>
        <taxon>Bacteria</taxon>
        <taxon>Bacillati</taxon>
        <taxon>Bacillota</taxon>
        <taxon>Bacilli</taxon>
        <taxon>Lactobacillales</taxon>
        <taxon>Streptococcaceae</taxon>
        <taxon>Streptococcus</taxon>
    </lineage>
</organism>
<evidence type="ECO:0000313" key="3">
    <source>
        <dbReference type="EMBL" id="SNU88738.1"/>
    </source>
</evidence>
<feature type="domain" description="Competence protein CoiA nuclease-like" evidence="1">
    <location>
        <begin position="62"/>
        <end position="193"/>
    </location>
</feature>
<dbReference type="OrthoDB" id="3784230at2"/>
<dbReference type="RefSeq" id="WP_018374395.1">
    <property type="nucleotide sequence ID" value="NZ_LT906439.1"/>
</dbReference>
<evidence type="ECO:0000313" key="4">
    <source>
        <dbReference type="Proteomes" id="UP000215185"/>
    </source>
</evidence>
<dbReference type="InterPro" id="IPR010330">
    <property type="entry name" value="CoiA_nuc"/>
</dbReference>
<evidence type="ECO:0000259" key="1">
    <source>
        <dbReference type="Pfam" id="PF06054"/>
    </source>
</evidence>
<dbReference type="Pfam" id="PF06054">
    <property type="entry name" value="CoiA_nuc"/>
    <property type="match status" value="1"/>
</dbReference>
<sequence length="319" mass="37612">MLVAVNRFGRLVNTVSDKVTPDQAPFACPGCQSQVRFKKGKINRPHFAHATLAQCQFFTENESAEHLNLKGQLYRWARKSQIDQISLEHCLPELGQIADLMLSGRIALEVQCSHLSVERLRERTKSYHSAGLEVLWLLGRKLWLKDSLTTLQRHFIYFSQNRGFHLWELDEQKAILRLKYLIHEDLHGKIQHLTEEFPFEEQNLLDCLRTPFKQQELAHFQGKMDAKIIDYIAQQLYYRNPKWLAKQEKCYAQGDNLLTQSLADFYPQIQPVKGKHLTQVRQDLSAYYAHFQKYYENLEDKSRQTLYSPAFYERMTRDM</sequence>
<gene>
    <name evidence="3" type="primary">coiA</name>
    <name evidence="3" type="ORF">SAMEA4412692_01212</name>
</gene>
<reference evidence="3 4" key="1">
    <citation type="submission" date="2017-06" db="EMBL/GenBank/DDBJ databases">
        <authorList>
            <consortium name="Pathogen Informatics"/>
        </authorList>
    </citation>
    <scope>NUCLEOTIDE SEQUENCE [LARGE SCALE GENOMIC DNA]</scope>
    <source>
        <strain evidence="3 4">NCTC13788</strain>
    </source>
</reference>
<keyword evidence="4" id="KW-1185">Reference proteome</keyword>
<dbReference type="PIRSF" id="PIRSF007487">
    <property type="entry name" value="Competence-induced_CoiA_bac"/>
    <property type="match status" value="1"/>
</dbReference>
<proteinExistence type="predicted"/>
<dbReference type="EMBL" id="LT906439">
    <property type="protein sequence ID" value="SNU88738.1"/>
    <property type="molecule type" value="Genomic_DNA"/>
</dbReference>
<dbReference type="InterPro" id="IPR021176">
    <property type="entry name" value="Competence-induced_CoiA"/>
</dbReference>